<evidence type="ECO:0000256" key="6">
    <source>
        <dbReference type="ARBA" id="ARBA00023136"/>
    </source>
</evidence>
<feature type="signal peptide" evidence="10">
    <location>
        <begin position="1"/>
        <end position="17"/>
    </location>
</feature>
<feature type="chain" id="PRO_5002845050" evidence="10">
    <location>
        <begin position="18"/>
        <end position="207"/>
    </location>
</feature>
<evidence type="ECO:0000256" key="10">
    <source>
        <dbReference type="SAM" id="SignalP"/>
    </source>
</evidence>
<dbReference type="OrthoDB" id="1929172at2759"/>
<sequence length="207" mass="23718">MLVLFTLLSALFALVRASELTFKLENQDTQCFSVDAIHLGEKCHFTYAVQSGGAFDVNYEIQSPAGKTIVQGKRKQQADVYFTLEERGEYQFCFDNHISAFTDKIITLEITLENELSIKPHGQEEKHQHESGSREALVMELSSDLMEISRYQTYFRTRENRNFSTVKSTESRILYFALGESLMVIGISALQVFIVKTFFKRRGKQSV</sequence>
<evidence type="ECO:0000256" key="8">
    <source>
        <dbReference type="RuleBase" id="RU003827"/>
    </source>
</evidence>
<keyword evidence="3 8" id="KW-0812">Transmembrane</keyword>
<comment type="similarity">
    <text evidence="2 8">Belongs to the EMP24/GP25L family.</text>
</comment>
<evidence type="ECO:0000256" key="7">
    <source>
        <dbReference type="ARBA" id="ARBA00037847"/>
    </source>
</evidence>
<name>B6K3S9_SCHJY</name>
<dbReference type="Pfam" id="PF01105">
    <property type="entry name" value="EMP24_GP25L"/>
    <property type="match status" value="1"/>
</dbReference>
<dbReference type="GO" id="GO:0030134">
    <property type="term" value="C:COPII-coated ER to Golgi transport vesicle"/>
    <property type="evidence" value="ECO:0000318"/>
    <property type="project" value="GO_Central"/>
</dbReference>
<evidence type="ECO:0000256" key="3">
    <source>
        <dbReference type="ARBA" id="ARBA00022692"/>
    </source>
</evidence>
<evidence type="ECO:0000313" key="13">
    <source>
        <dbReference type="JaponicusDB" id="SJAG_03270"/>
    </source>
</evidence>
<evidence type="ECO:0000259" key="11">
    <source>
        <dbReference type="PROSITE" id="PS50866"/>
    </source>
</evidence>
<dbReference type="Proteomes" id="UP000001744">
    <property type="component" value="Unassembled WGS sequence"/>
</dbReference>
<dbReference type="GO" id="GO:0007030">
    <property type="term" value="P:Golgi organization"/>
    <property type="evidence" value="ECO:0000318"/>
    <property type="project" value="GO_Central"/>
</dbReference>
<dbReference type="RefSeq" id="XP_002174429.1">
    <property type="nucleotide sequence ID" value="XM_002174393.2"/>
</dbReference>
<dbReference type="EMBL" id="KE651167">
    <property type="protein sequence ID" value="EEB08136.1"/>
    <property type="molecule type" value="Genomic_DNA"/>
</dbReference>
<evidence type="ECO:0000256" key="2">
    <source>
        <dbReference type="ARBA" id="ARBA00007104"/>
    </source>
</evidence>
<keyword evidence="6 9" id="KW-0472">Membrane</keyword>
<dbReference type="GO" id="GO:0016020">
    <property type="term" value="C:membrane"/>
    <property type="evidence" value="ECO:0007669"/>
    <property type="project" value="UniProtKB-SubCell"/>
</dbReference>
<evidence type="ECO:0000256" key="9">
    <source>
        <dbReference type="SAM" id="Phobius"/>
    </source>
</evidence>
<keyword evidence="4 10" id="KW-0732">Signal</keyword>
<comment type="subcellular location">
    <subcellularLocation>
        <location evidence="7">Endomembrane system</location>
        <topology evidence="7">Single-pass membrane protein</topology>
    </subcellularLocation>
    <subcellularLocation>
        <location evidence="1 8">Membrane</location>
        <topology evidence="1 8">Single-pass type I membrane protein</topology>
    </subcellularLocation>
</comment>
<protein>
    <submittedName>
        <fullName evidence="12">COPII-coated vesicle component Erp2/3/4</fullName>
    </submittedName>
</protein>
<dbReference type="STRING" id="402676.B6K3S9"/>
<dbReference type="GO" id="GO:0005793">
    <property type="term" value="C:endoplasmic reticulum-Golgi intermediate compartment"/>
    <property type="evidence" value="ECO:0000318"/>
    <property type="project" value="GO_Central"/>
</dbReference>
<keyword evidence="14" id="KW-1185">Reference proteome</keyword>
<dbReference type="InterPro" id="IPR015720">
    <property type="entry name" value="Emp24-like"/>
</dbReference>
<dbReference type="GO" id="GO:0005783">
    <property type="term" value="C:endoplasmic reticulum"/>
    <property type="evidence" value="ECO:0000318"/>
    <property type="project" value="GO_Central"/>
</dbReference>
<evidence type="ECO:0000256" key="4">
    <source>
        <dbReference type="ARBA" id="ARBA00022729"/>
    </source>
</evidence>
<dbReference type="PANTHER" id="PTHR22811">
    <property type="entry name" value="TRANSMEMBRANE EMP24 DOMAIN-CONTAINING PROTEIN"/>
    <property type="match status" value="1"/>
</dbReference>
<dbReference type="OMA" id="VGEYTFC"/>
<gene>
    <name evidence="13" type="primary">erp2</name>
    <name evidence="12" type="ORF">SJAG_03270</name>
</gene>
<dbReference type="InterPro" id="IPR009038">
    <property type="entry name" value="GOLD_dom"/>
</dbReference>
<reference evidence="12 14" key="1">
    <citation type="journal article" date="2011" name="Science">
        <title>Comparative functional genomics of the fission yeasts.</title>
        <authorList>
            <person name="Rhind N."/>
            <person name="Chen Z."/>
            <person name="Yassour M."/>
            <person name="Thompson D.A."/>
            <person name="Haas B.J."/>
            <person name="Habib N."/>
            <person name="Wapinski I."/>
            <person name="Roy S."/>
            <person name="Lin M.F."/>
            <person name="Heiman D.I."/>
            <person name="Young S.K."/>
            <person name="Furuya K."/>
            <person name="Guo Y."/>
            <person name="Pidoux A."/>
            <person name="Chen H.M."/>
            <person name="Robbertse B."/>
            <person name="Goldberg J.M."/>
            <person name="Aoki K."/>
            <person name="Bayne E.H."/>
            <person name="Berlin A.M."/>
            <person name="Desjardins C.A."/>
            <person name="Dobbs E."/>
            <person name="Dukaj L."/>
            <person name="Fan L."/>
            <person name="FitzGerald M.G."/>
            <person name="French C."/>
            <person name="Gujja S."/>
            <person name="Hansen K."/>
            <person name="Keifenheim D."/>
            <person name="Levin J.Z."/>
            <person name="Mosher R.A."/>
            <person name="Mueller C.A."/>
            <person name="Pfiffner J."/>
            <person name="Priest M."/>
            <person name="Russ C."/>
            <person name="Smialowska A."/>
            <person name="Swoboda P."/>
            <person name="Sykes S.M."/>
            <person name="Vaughn M."/>
            <person name="Vengrova S."/>
            <person name="Yoder R."/>
            <person name="Zeng Q."/>
            <person name="Allshire R."/>
            <person name="Baulcombe D."/>
            <person name="Birren B.W."/>
            <person name="Brown W."/>
            <person name="Ekwall K."/>
            <person name="Kellis M."/>
            <person name="Leatherwood J."/>
            <person name="Levin H."/>
            <person name="Margalit H."/>
            <person name="Martienssen R."/>
            <person name="Nieduszynski C.A."/>
            <person name="Spatafora J.W."/>
            <person name="Friedman N."/>
            <person name="Dalgaard J.Z."/>
            <person name="Baumann P."/>
            <person name="Niki H."/>
            <person name="Regev A."/>
            <person name="Nusbaum C."/>
        </authorList>
    </citation>
    <scope>NUCLEOTIDE SEQUENCE [LARGE SCALE GENOMIC DNA]</scope>
    <source>
        <strain evidence="14">yFS275 / FY16936</strain>
    </source>
</reference>
<dbReference type="SMART" id="SM01190">
    <property type="entry name" value="EMP24_GP25L"/>
    <property type="match status" value="1"/>
</dbReference>
<dbReference type="VEuPathDB" id="FungiDB:SJAG_03270"/>
<dbReference type="InterPro" id="IPR036598">
    <property type="entry name" value="GOLD_dom_sf"/>
</dbReference>
<dbReference type="GeneID" id="7052439"/>
<evidence type="ECO:0000256" key="1">
    <source>
        <dbReference type="ARBA" id="ARBA00004479"/>
    </source>
</evidence>
<feature type="domain" description="GOLD" evidence="11">
    <location>
        <begin position="29"/>
        <end position="112"/>
    </location>
</feature>
<dbReference type="HOGENOM" id="CLU_066963_4_2_1"/>
<dbReference type="GO" id="GO:0005794">
    <property type="term" value="C:Golgi apparatus"/>
    <property type="evidence" value="ECO:0000318"/>
    <property type="project" value="GO_Central"/>
</dbReference>
<dbReference type="GO" id="GO:0006888">
    <property type="term" value="P:endoplasmic reticulum to Golgi vesicle-mediated transport"/>
    <property type="evidence" value="ECO:0000318"/>
    <property type="project" value="GO_Central"/>
</dbReference>
<accession>B6K3S9</accession>
<dbReference type="GO" id="GO:0006886">
    <property type="term" value="P:intracellular protein transport"/>
    <property type="evidence" value="ECO:0000318"/>
    <property type="project" value="GO_Central"/>
</dbReference>
<dbReference type="SUPFAM" id="SSF101576">
    <property type="entry name" value="Supernatant protein factor (SPF), C-terminal domain"/>
    <property type="match status" value="1"/>
</dbReference>
<dbReference type="JaponicusDB" id="SJAG_03270">
    <property type="gene designation" value="erp2"/>
</dbReference>
<dbReference type="PROSITE" id="PS50866">
    <property type="entry name" value="GOLD"/>
    <property type="match status" value="1"/>
</dbReference>
<dbReference type="AlphaFoldDB" id="B6K3S9"/>
<dbReference type="eggNOG" id="KOG1693">
    <property type="taxonomic scope" value="Eukaryota"/>
</dbReference>
<feature type="transmembrane region" description="Helical" evidence="9">
    <location>
        <begin position="173"/>
        <end position="195"/>
    </location>
</feature>
<keyword evidence="5 9" id="KW-1133">Transmembrane helix</keyword>
<organism evidence="12 14">
    <name type="scientific">Schizosaccharomyces japonicus (strain yFS275 / FY16936)</name>
    <name type="common">Fission yeast</name>
    <dbReference type="NCBI Taxonomy" id="402676"/>
    <lineage>
        <taxon>Eukaryota</taxon>
        <taxon>Fungi</taxon>
        <taxon>Dikarya</taxon>
        <taxon>Ascomycota</taxon>
        <taxon>Taphrinomycotina</taxon>
        <taxon>Schizosaccharomycetes</taxon>
        <taxon>Schizosaccharomycetales</taxon>
        <taxon>Schizosaccharomycetaceae</taxon>
        <taxon>Schizosaccharomyces</taxon>
    </lineage>
</organism>
<evidence type="ECO:0000256" key="5">
    <source>
        <dbReference type="ARBA" id="ARBA00022989"/>
    </source>
</evidence>
<evidence type="ECO:0000313" key="12">
    <source>
        <dbReference type="EMBL" id="EEB08136.1"/>
    </source>
</evidence>
<evidence type="ECO:0000313" key="14">
    <source>
        <dbReference type="Proteomes" id="UP000001744"/>
    </source>
</evidence>
<dbReference type="GO" id="GO:0006621">
    <property type="term" value="P:protein retention in ER lumen"/>
    <property type="evidence" value="ECO:0000318"/>
    <property type="project" value="GO_Central"/>
</dbReference>
<proteinExistence type="inferred from homology"/>